<evidence type="ECO:0000313" key="3">
    <source>
        <dbReference type="Proteomes" id="UP000184267"/>
    </source>
</evidence>
<comment type="caution">
    <text evidence="2">The sequence shown here is derived from an EMBL/GenBank/DDBJ whole genome shotgun (WGS) entry which is preliminary data.</text>
</comment>
<feature type="region of interest" description="Disordered" evidence="1">
    <location>
        <begin position="471"/>
        <end position="534"/>
    </location>
</feature>
<evidence type="ECO:0000313" key="2">
    <source>
        <dbReference type="EMBL" id="OJT11798.1"/>
    </source>
</evidence>
<evidence type="ECO:0000256" key="1">
    <source>
        <dbReference type="SAM" id="MobiDB-lite"/>
    </source>
</evidence>
<keyword evidence="3" id="KW-1185">Reference proteome</keyword>
<accession>A0A1M2VW53</accession>
<evidence type="ECO:0008006" key="4">
    <source>
        <dbReference type="Google" id="ProtNLM"/>
    </source>
</evidence>
<feature type="compositionally biased region" description="Polar residues" evidence="1">
    <location>
        <begin position="508"/>
        <end position="518"/>
    </location>
</feature>
<dbReference type="OMA" id="DSCVVWA"/>
<reference evidence="2 3" key="1">
    <citation type="submission" date="2016-10" db="EMBL/GenBank/DDBJ databases">
        <title>Genome sequence of the basidiomycete white-rot fungus Trametes pubescens.</title>
        <authorList>
            <person name="Makela M.R."/>
            <person name="Granchi Z."/>
            <person name="Peng M."/>
            <person name="De Vries R.P."/>
            <person name="Grigoriev I."/>
            <person name="Riley R."/>
            <person name="Hilden K."/>
        </authorList>
    </citation>
    <scope>NUCLEOTIDE SEQUENCE [LARGE SCALE GENOMIC DNA]</scope>
    <source>
        <strain evidence="2 3">FBCC735</strain>
    </source>
</reference>
<name>A0A1M2VW53_TRAPU</name>
<dbReference type="Proteomes" id="UP000184267">
    <property type="component" value="Unassembled WGS sequence"/>
</dbReference>
<proteinExistence type="predicted"/>
<organism evidence="2 3">
    <name type="scientific">Trametes pubescens</name>
    <name type="common">White-rot fungus</name>
    <dbReference type="NCBI Taxonomy" id="154538"/>
    <lineage>
        <taxon>Eukaryota</taxon>
        <taxon>Fungi</taxon>
        <taxon>Dikarya</taxon>
        <taxon>Basidiomycota</taxon>
        <taxon>Agaricomycotina</taxon>
        <taxon>Agaricomycetes</taxon>
        <taxon>Polyporales</taxon>
        <taxon>Polyporaceae</taxon>
        <taxon>Trametes</taxon>
    </lineage>
</organism>
<dbReference type="OrthoDB" id="3060996at2759"/>
<sequence length="534" mass="59800">MATSGDDMIVEEMARAMQRQACLCANDSPPGCDPVRATKLSIKSSIPQLPQELLLHIFQAISPPIYPFDPSIVHGPHCPWMTVLRTRKALALACKAFYGPATEVLYQDIVLHRMGQILAFARTLDRARTPSADDIAALVRSIRIDSCVVWAPFAAVVLDEMYFIIERCTALREFTFLPHANIKSFDDFHQGWLFNPDSTNPSVARPGLLYAPLAHGLSTMDLVIELTYDGDFLAFHAFLGSASRLKKLKIRVYGLGIVQPAAAAGPARPLLALQDFSYNGLTSNDWFFAYMTHAWALPQLRALTVIAMNVTGVGALLHTHGARLTYLHWRSHYFSYAPPYGELAALGTSCPRLEHLVIQHRQKRHWWPGLPALPTVCSRTLRFLDVWVVHNDPLRQDELPALMSRDSDAPRLERVRVLLTPFGDRAMYPATVDWPRLYHPLDTRSEEHKPWRVPTGRVGDTGRVVFFEDTQSSGLHGSPDRCNAAPELDTQSGLRVAGGVMKERTQRSSHLTNPSPSMWRSAKVRTPRKTEAPY</sequence>
<gene>
    <name evidence="2" type="ORF">TRAPUB_11659</name>
</gene>
<dbReference type="AlphaFoldDB" id="A0A1M2VW53"/>
<dbReference type="EMBL" id="MNAD01000574">
    <property type="protein sequence ID" value="OJT11798.1"/>
    <property type="molecule type" value="Genomic_DNA"/>
</dbReference>
<protein>
    <recommendedName>
        <fullName evidence="4">F-box domain-containing protein</fullName>
    </recommendedName>
</protein>